<protein>
    <submittedName>
        <fullName evidence="2">Uncharacterized protein</fullName>
    </submittedName>
</protein>
<feature type="region of interest" description="Disordered" evidence="1">
    <location>
        <begin position="22"/>
        <end position="57"/>
    </location>
</feature>
<accession>W2GBP0</accession>
<feature type="compositionally biased region" description="Polar residues" evidence="1">
    <location>
        <begin position="32"/>
        <end position="57"/>
    </location>
</feature>
<reference evidence="2" key="1">
    <citation type="submission" date="2013-11" db="EMBL/GenBank/DDBJ databases">
        <title>The Genome Sequence of Phytophthora parasitica CJ02B3.</title>
        <authorList>
            <consortium name="The Broad Institute Genomics Platform"/>
            <person name="Russ C."/>
            <person name="Tyler B."/>
            <person name="Panabieres F."/>
            <person name="Shan W."/>
            <person name="Tripathy S."/>
            <person name="Grunwald N."/>
            <person name="Machado M."/>
            <person name="Johnson C.S."/>
            <person name="Arredondo F."/>
            <person name="Hong C."/>
            <person name="Coffey M."/>
            <person name="Young S.K."/>
            <person name="Zeng Q."/>
            <person name="Gargeya S."/>
            <person name="Fitzgerald M."/>
            <person name="Abouelleil A."/>
            <person name="Alvarado L."/>
            <person name="Chapman S.B."/>
            <person name="Gainer-Dewar J."/>
            <person name="Goldberg J."/>
            <person name="Griggs A."/>
            <person name="Gujja S."/>
            <person name="Hansen M."/>
            <person name="Howarth C."/>
            <person name="Imamovic A."/>
            <person name="Ireland A."/>
            <person name="Larimer J."/>
            <person name="McCowan C."/>
            <person name="Murphy C."/>
            <person name="Pearson M."/>
            <person name="Poon T.W."/>
            <person name="Priest M."/>
            <person name="Roberts A."/>
            <person name="Saif S."/>
            <person name="Shea T."/>
            <person name="Sykes S."/>
            <person name="Wortman J."/>
            <person name="Nusbaum C."/>
            <person name="Birren B."/>
        </authorList>
    </citation>
    <scope>NUCLEOTIDE SEQUENCE [LARGE SCALE GENOMIC DNA]</scope>
    <source>
        <strain evidence="2">CJ02B3</strain>
    </source>
</reference>
<feature type="non-terminal residue" evidence="2">
    <location>
        <position position="1"/>
    </location>
</feature>
<dbReference type="Proteomes" id="UP000053236">
    <property type="component" value="Unassembled WGS sequence"/>
</dbReference>
<name>W2GBP0_PHYNI</name>
<proteinExistence type="predicted"/>
<dbReference type="AlphaFoldDB" id="W2GBP0"/>
<dbReference type="EMBL" id="KI687714">
    <property type="protein sequence ID" value="ETK80359.1"/>
    <property type="molecule type" value="Genomic_DNA"/>
</dbReference>
<sequence>NISPQPADNFLTTRHNEAGIVEPLTKPGESGTRGSSNTEPATVLTLSGSHGPTEFTS</sequence>
<evidence type="ECO:0000313" key="2">
    <source>
        <dbReference type="EMBL" id="ETK80359.1"/>
    </source>
</evidence>
<gene>
    <name evidence="2" type="ORF">L915_13946</name>
</gene>
<organism evidence="2">
    <name type="scientific">Phytophthora nicotianae</name>
    <name type="common">Potato buckeye rot agent</name>
    <name type="synonym">Phytophthora parasitica</name>
    <dbReference type="NCBI Taxonomy" id="4792"/>
    <lineage>
        <taxon>Eukaryota</taxon>
        <taxon>Sar</taxon>
        <taxon>Stramenopiles</taxon>
        <taxon>Oomycota</taxon>
        <taxon>Peronosporomycetes</taxon>
        <taxon>Peronosporales</taxon>
        <taxon>Peronosporaceae</taxon>
        <taxon>Phytophthora</taxon>
    </lineage>
</organism>
<evidence type="ECO:0000256" key="1">
    <source>
        <dbReference type="SAM" id="MobiDB-lite"/>
    </source>
</evidence>